<keyword evidence="2" id="KW-1185">Reference proteome</keyword>
<comment type="caution">
    <text evidence="1">The sequence shown here is derived from an EMBL/GenBank/DDBJ whole genome shotgun (WGS) entry which is preliminary data.</text>
</comment>
<dbReference type="EMBL" id="LWAF01000013">
    <property type="protein sequence ID" value="ODN29994.1"/>
    <property type="molecule type" value="Genomic_DNA"/>
</dbReference>
<organism evidence="1 2">
    <name type="scientific">Fervidobacterium thailandense</name>
    <dbReference type="NCBI Taxonomy" id="1008305"/>
    <lineage>
        <taxon>Bacteria</taxon>
        <taxon>Thermotogati</taxon>
        <taxon>Thermotogota</taxon>
        <taxon>Thermotogae</taxon>
        <taxon>Thermotogales</taxon>
        <taxon>Fervidobacteriaceae</taxon>
        <taxon>Fervidobacterium</taxon>
    </lineage>
</organism>
<name>A0A1E3G168_9BACT</name>
<dbReference type="OrthoDB" id="47136at2"/>
<evidence type="ECO:0000313" key="2">
    <source>
        <dbReference type="Proteomes" id="UP000094570"/>
    </source>
</evidence>
<accession>A0A1E3G168</accession>
<reference evidence="2" key="1">
    <citation type="submission" date="2016-04" db="EMBL/GenBank/DDBJ databases">
        <title>The genome sequence project of a novel Fervidobacterium isolate from a hot spring in Thailand.</title>
        <authorList>
            <person name="Gonzalez J.M."/>
            <person name="Cuecas A."/>
            <person name="Kanoksilapatham W."/>
        </authorList>
    </citation>
    <scope>NUCLEOTIDE SEQUENCE [LARGE SCALE GENOMIC DNA]</scope>
    <source>
        <strain evidence="2">FC2004</strain>
    </source>
</reference>
<dbReference type="STRING" id="1008305.A4H02_07920"/>
<dbReference type="RefSeq" id="WP_069293640.1">
    <property type="nucleotide sequence ID" value="NZ_CP140110.1"/>
</dbReference>
<dbReference type="AlphaFoldDB" id="A0A1E3G168"/>
<protein>
    <submittedName>
        <fullName evidence="1">Uncharacterized protein</fullName>
    </submittedName>
</protein>
<proteinExistence type="predicted"/>
<sequence length="495" mass="55885">MAFVNVLRMNVQTYIELLRNGVITIEEAVKDLEMLDEDERDIKLRLQYGIVEVLMRGGALDSSILSKVLQLPDDFGTLKLLGSYKFEFPVVITRNKSGKIVEGLAIESSVSFTNIPNAEEGVKIIENILGKKLIVLFSEPFSGNSFMLPLYLSVATCGKIQEMLPHILFTGGFKSLHGLLPTDYVDAKQKTANAEGKELVIIDELGDLRKFSNFITSEEKHVPLFVGSKITQKKAEDEYKKLHTAVLETKNVPTPELLVKLLGEEPYVCWEGDLDVSQFEDIAQEIVEFLRGDRFKIQKVGDFIPHIAMKVPISLAFLVGLKLKPYRKLVLYHFDTDKYFPVLDLSSNPREVASRNVSQGNFKKIEFSLKNLTNDSNTVLSNHEFAIIIDMAGRSIQDAVEKFLLTNDKKMQVVTITHKNSGCVPLSNWSEEVAEIKSVINMFNSSKTVYHLFFSCPVPIGFGLGLALKEDTHKLNVYHFFQGEYRLVYSNIQKQ</sequence>
<evidence type="ECO:0000313" key="1">
    <source>
        <dbReference type="EMBL" id="ODN29994.1"/>
    </source>
</evidence>
<gene>
    <name evidence="1" type="ORF">A4H02_07920</name>
</gene>
<dbReference type="Proteomes" id="UP000094570">
    <property type="component" value="Unassembled WGS sequence"/>
</dbReference>